<dbReference type="KEGG" id="mprn:Q3V37_15245"/>
<evidence type="ECO:0000313" key="2">
    <source>
        <dbReference type="EMBL" id="WLS48469.1"/>
    </source>
</evidence>
<dbReference type="InterPro" id="IPR029058">
    <property type="entry name" value="AB_hydrolase_fold"/>
</dbReference>
<dbReference type="GO" id="GO:0016787">
    <property type="term" value="F:hydrolase activity"/>
    <property type="evidence" value="ECO:0007669"/>
    <property type="project" value="UniProtKB-KW"/>
</dbReference>
<dbReference type="Proteomes" id="UP001235874">
    <property type="component" value="Chromosome"/>
</dbReference>
<evidence type="ECO:0000259" key="1">
    <source>
        <dbReference type="Pfam" id="PF00561"/>
    </source>
</evidence>
<dbReference type="Gene3D" id="3.40.50.1820">
    <property type="entry name" value="alpha/beta hydrolase"/>
    <property type="match status" value="1"/>
</dbReference>
<sequence>MTEGPSRALATLVEAVRQLEGLTGQVGPFALPDDTCDRAPDLVAAVCRALDVPLTFDAPSSARDRDFAVVALAAEIQRAQRAPELAGLRPEDGAAQARRLHADEEAGYRVRTVPRADGTVITVVESGPPDAPGMLISPPCSLSYRIALPWLRALNSSYRCVIMQTRGTTEPIVDEKDFDRRGYDLSHQVQDLVAVVDELALGPAHVMGLCAGASVALAATAQRPDLISSLSLWHADLEMGGDAEKTDHQVNLRALMDLGGESRDTAAWLRGKLTSGPMTGVPAGIGPLVVRPYATTELFYRYAKLTAATMHWDSRPTAAGVHQPCLVITSEDDDTAHPAGSRRLAEIVPGARLVVAEHGNHLDAFRATAEQVRSLRSFLAA</sequence>
<dbReference type="InterPro" id="IPR000073">
    <property type="entry name" value="AB_hydrolase_1"/>
</dbReference>
<keyword evidence="2" id="KW-0378">Hydrolase</keyword>
<protein>
    <submittedName>
        <fullName evidence="2">Alpha/beta hydrolase</fullName>
    </submittedName>
</protein>
<name>A0AAJ6I0Z7_9ACTN</name>
<dbReference type="InterPro" id="IPR050471">
    <property type="entry name" value="AB_hydrolase"/>
</dbReference>
<feature type="domain" description="AB hydrolase-1" evidence="1">
    <location>
        <begin position="150"/>
        <end position="363"/>
    </location>
</feature>
<evidence type="ECO:0000313" key="3">
    <source>
        <dbReference type="Proteomes" id="UP001235874"/>
    </source>
</evidence>
<dbReference type="EMBL" id="CP130472">
    <property type="protein sequence ID" value="WLS48469.1"/>
    <property type="molecule type" value="Genomic_DNA"/>
</dbReference>
<dbReference type="AlphaFoldDB" id="A0AAJ6I0Z7"/>
<dbReference type="PANTHER" id="PTHR43433:SF5">
    <property type="entry name" value="AB HYDROLASE-1 DOMAIN-CONTAINING PROTEIN"/>
    <property type="match status" value="1"/>
</dbReference>
<organism evidence="2 3">
    <name type="scientific">Micromonospora profundi</name>
    <dbReference type="NCBI Taxonomy" id="1420889"/>
    <lineage>
        <taxon>Bacteria</taxon>
        <taxon>Bacillati</taxon>
        <taxon>Actinomycetota</taxon>
        <taxon>Actinomycetes</taxon>
        <taxon>Micromonosporales</taxon>
        <taxon>Micromonosporaceae</taxon>
        <taxon>Micromonospora</taxon>
    </lineage>
</organism>
<gene>
    <name evidence="2" type="ORF">Q3V37_15245</name>
</gene>
<reference evidence="2 3" key="1">
    <citation type="submission" date="2023-07" db="EMBL/GenBank/DDBJ databases">
        <title>Micromonospora profundi TRM 95458 converts glycerol to a new osmotic compound.</title>
        <authorList>
            <person name="Lu D."/>
        </authorList>
    </citation>
    <scope>NUCLEOTIDE SEQUENCE [LARGE SCALE GENOMIC DNA]</scope>
    <source>
        <strain evidence="2 3">TRM95458</strain>
    </source>
</reference>
<accession>A0AAJ6I0Z7</accession>
<dbReference type="Pfam" id="PF00561">
    <property type="entry name" value="Abhydrolase_1"/>
    <property type="match status" value="1"/>
</dbReference>
<dbReference type="RefSeq" id="WP_306273787.1">
    <property type="nucleotide sequence ID" value="NZ_CP130472.1"/>
</dbReference>
<proteinExistence type="predicted"/>
<dbReference type="SUPFAM" id="SSF53474">
    <property type="entry name" value="alpha/beta-Hydrolases"/>
    <property type="match status" value="1"/>
</dbReference>
<dbReference type="PANTHER" id="PTHR43433">
    <property type="entry name" value="HYDROLASE, ALPHA/BETA FOLD FAMILY PROTEIN"/>
    <property type="match status" value="1"/>
</dbReference>
<keyword evidence="3" id="KW-1185">Reference proteome</keyword>